<keyword evidence="7" id="KW-0507">mRNA processing</keyword>
<dbReference type="GO" id="GO:0005694">
    <property type="term" value="C:chromosome"/>
    <property type="evidence" value="ECO:0007669"/>
    <property type="project" value="TreeGrafter"/>
</dbReference>
<dbReference type="PROSITE" id="PS51198">
    <property type="entry name" value="UVRD_HELICASE_ATP_BIND"/>
    <property type="match status" value="1"/>
</dbReference>
<evidence type="ECO:0000256" key="9">
    <source>
        <dbReference type="ARBA" id="ARBA00034617"/>
    </source>
</evidence>
<dbReference type="PROSITE" id="PS51194">
    <property type="entry name" value="HELICASE_CTER"/>
    <property type="match status" value="1"/>
</dbReference>
<feature type="domain" description="Helicase C-terminal" evidence="14">
    <location>
        <begin position="1738"/>
        <end position="1917"/>
    </location>
</feature>
<dbReference type="GO" id="GO:0016787">
    <property type="term" value="F:hydrolase activity"/>
    <property type="evidence" value="ECO:0007669"/>
    <property type="project" value="UniProtKB-UniRule"/>
</dbReference>
<comment type="caution">
    <text evidence="16">The sequence shown here is derived from an EMBL/GenBank/DDBJ whole genome shotgun (WGS) entry which is preliminary data.</text>
</comment>
<dbReference type="RefSeq" id="WP_153119533.1">
    <property type="nucleotide sequence ID" value="NZ_VZCC01000103.1"/>
</dbReference>
<feature type="binding site" evidence="11">
    <location>
        <begin position="2404"/>
        <end position="2411"/>
    </location>
    <ligand>
        <name>ATP</name>
        <dbReference type="ChEBI" id="CHEBI:30616"/>
    </ligand>
</feature>
<evidence type="ECO:0000256" key="8">
    <source>
        <dbReference type="ARBA" id="ARBA00023235"/>
    </source>
</evidence>
<dbReference type="EC" id="5.6.2.4" evidence="10"/>
<dbReference type="InterPro" id="IPR001650">
    <property type="entry name" value="Helicase_C-like"/>
</dbReference>
<evidence type="ECO:0000313" key="16">
    <source>
        <dbReference type="EMBL" id="MQN85023.1"/>
    </source>
</evidence>
<dbReference type="SMART" id="SM00316">
    <property type="entry name" value="S1"/>
    <property type="match status" value="2"/>
</dbReference>
<keyword evidence="2 11" id="KW-0547">Nucleotide-binding</keyword>
<dbReference type="SMART" id="SM00490">
    <property type="entry name" value="HELICc"/>
    <property type="match status" value="1"/>
</dbReference>
<gene>
    <name evidence="16" type="ORF">F7D74_13785</name>
</gene>
<dbReference type="Pfam" id="PF00271">
    <property type="entry name" value="Helicase_C"/>
    <property type="match status" value="1"/>
</dbReference>
<evidence type="ECO:0000256" key="1">
    <source>
        <dbReference type="ARBA" id="ARBA00005446"/>
    </source>
</evidence>
<evidence type="ECO:0000256" key="6">
    <source>
        <dbReference type="ARBA" id="ARBA00023125"/>
    </source>
</evidence>
<dbReference type="Pfam" id="PF00270">
    <property type="entry name" value="DEAD"/>
    <property type="match status" value="1"/>
</dbReference>
<keyword evidence="4 11" id="KW-0347">Helicase</keyword>
<dbReference type="Pfam" id="PF00580">
    <property type="entry name" value="UvrD-helicase"/>
    <property type="match status" value="2"/>
</dbReference>
<keyword evidence="8" id="KW-0413">Isomerase</keyword>
<dbReference type="GO" id="GO:0043138">
    <property type="term" value="F:3'-5' DNA helicase activity"/>
    <property type="evidence" value="ECO:0007669"/>
    <property type="project" value="UniProtKB-EC"/>
</dbReference>
<keyword evidence="3 11" id="KW-0378">Hydrolase</keyword>
<dbReference type="InterPro" id="IPR027417">
    <property type="entry name" value="P-loop_NTPase"/>
</dbReference>
<dbReference type="GO" id="GO:0003677">
    <property type="term" value="F:DNA binding"/>
    <property type="evidence" value="ECO:0007669"/>
    <property type="project" value="UniProtKB-KW"/>
</dbReference>
<dbReference type="InterPro" id="IPR014001">
    <property type="entry name" value="Helicase_ATP-bd"/>
</dbReference>
<dbReference type="GO" id="GO:0008380">
    <property type="term" value="P:RNA splicing"/>
    <property type="evidence" value="ECO:0007669"/>
    <property type="project" value="UniProtKB-KW"/>
</dbReference>
<dbReference type="Gene3D" id="3.40.50.300">
    <property type="entry name" value="P-loop containing nucleotide triphosphate hydrolases"/>
    <property type="match status" value="4"/>
</dbReference>
<evidence type="ECO:0000256" key="7">
    <source>
        <dbReference type="ARBA" id="ARBA00023187"/>
    </source>
</evidence>
<dbReference type="InterPro" id="IPR014016">
    <property type="entry name" value="UvrD-like_ATP-bd"/>
</dbReference>
<dbReference type="EMBL" id="VZCC01000103">
    <property type="protein sequence ID" value="MQN85023.1"/>
    <property type="molecule type" value="Genomic_DNA"/>
</dbReference>
<dbReference type="Pfam" id="PF13361">
    <property type="entry name" value="UvrD_C"/>
    <property type="match status" value="1"/>
</dbReference>
<dbReference type="GO" id="GO:0005524">
    <property type="term" value="F:ATP binding"/>
    <property type="evidence" value="ECO:0007669"/>
    <property type="project" value="UniProtKB-UniRule"/>
</dbReference>
<comment type="catalytic activity">
    <reaction evidence="9">
        <text>Couples ATP hydrolysis with the unwinding of duplex DNA by translocating in the 3'-5' direction.</text>
        <dbReference type="EC" id="5.6.2.4"/>
    </reaction>
</comment>
<keyword evidence="5 11" id="KW-0067">ATP-binding</keyword>
<dbReference type="PROSITE" id="PS50126">
    <property type="entry name" value="S1"/>
    <property type="match status" value="1"/>
</dbReference>
<evidence type="ECO:0000256" key="11">
    <source>
        <dbReference type="PROSITE-ProRule" id="PRU00560"/>
    </source>
</evidence>
<dbReference type="PANTHER" id="PTHR13710">
    <property type="entry name" value="DNA HELICASE RECQ FAMILY MEMBER"/>
    <property type="match status" value="1"/>
</dbReference>
<evidence type="ECO:0000256" key="10">
    <source>
        <dbReference type="ARBA" id="ARBA00034808"/>
    </source>
</evidence>
<protein>
    <recommendedName>
        <fullName evidence="10">DNA 3'-5' helicase</fullName>
        <ecNumber evidence="10">5.6.2.4</ecNumber>
    </recommendedName>
</protein>
<evidence type="ECO:0000256" key="2">
    <source>
        <dbReference type="ARBA" id="ARBA00022741"/>
    </source>
</evidence>
<reference evidence="17" key="1">
    <citation type="submission" date="2019-09" db="EMBL/GenBank/DDBJ databases">
        <title>Distinct polysaccharide growth profiles of human intestinal Prevotella copri isolates.</title>
        <authorList>
            <person name="Fehlner-Peach H."/>
            <person name="Magnabosco C."/>
            <person name="Raghavan V."/>
            <person name="Scher J.U."/>
            <person name="Tett A."/>
            <person name="Cox L.M."/>
            <person name="Gottsegen C."/>
            <person name="Watters A."/>
            <person name="Wiltshire- Gordon J.D."/>
            <person name="Segata N."/>
            <person name="Bonneau R."/>
            <person name="Littman D.R."/>
        </authorList>
    </citation>
    <scope>NUCLEOTIDE SEQUENCE [LARGE SCALE GENOMIC DNA]</scope>
    <source>
        <strain evidence="17">iAA108</strain>
    </source>
</reference>
<evidence type="ECO:0000259" key="15">
    <source>
        <dbReference type="PROSITE" id="PS51198"/>
    </source>
</evidence>
<dbReference type="GO" id="GO:0009378">
    <property type="term" value="F:four-way junction helicase activity"/>
    <property type="evidence" value="ECO:0007669"/>
    <property type="project" value="TreeGrafter"/>
</dbReference>
<dbReference type="SUPFAM" id="SSF50249">
    <property type="entry name" value="Nucleic acid-binding proteins"/>
    <property type="match status" value="1"/>
</dbReference>
<feature type="domain" description="Helicase ATP-binding" evidence="13">
    <location>
        <begin position="1525"/>
        <end position="1709"/>
    </location>
</feature>
<dbReference type="SMART" id="SM00487">
    <property type="entry name" value="DEXDc"/>
    <property type="match status" value="2"/>
</dbReference>
<dbReference type="CDD" id="cd17932">
    <property type="entry name" value="DEXQc_UvrD"/>
    <property type="match status" value="1"/>
</dbReference>
<feature type="domain" description="UvrD-like helicase ATP-binding" evidence="15">
    <location>
        <begin position="2383"/>
        <end position="2719"/>
    </location>
</feature>
<dbReference type="Pfam" id="PF00575">
    <property type="entry name" value="S1"/>
    <property type="match status" value="1"/>
</dbReference>
<evidence type="ECO:0000256" key="5">
    <source>
        <dbReference type="ARBA" id="ARBA00022840"/>
    </source>
</evidence>
<dbReference type="GO" id="GO:0006310">
    <property type="term" value="P:DNA recombination"/>
    <property type="evidence" value="ECO:0007669"/>
    <property type="project" value="TreeGrafter"/>
</dbReference>
<evidence type="ECO:0000256" key="4">
    <source>
        <dbReference type="ARBA" id="ARBA00022806"/>
    </source>
</evidence>
<proteinExistence type="inferred from homology"/>
<dbReference type="SUPFAM" id="SSF52540">
    <property type="entry name" value="P-loop containing nucleoside triphosphate hydrolases"/>
    <property type="match status" value="2"/>
</dbReference>
<feature type="domain" description="S1 motif" evidence="12">
    <location>
        <begin position="137"/>
        <end position="205"/>
    </location>
</feature>
<keyword evidence="7" id="KW-0508">mRNA splicing</keyword>
<evidence type="ECO:0000259" key="12">
    <source>
        <dbReference type="PROSITE" id="PS50126"/>
    </source>
</evidence>
<keyword evidence="6" id="KW-0238">DNA-binding</keyword>
<evidence type="ECO:0000259" key="14">
    <source>
        <dbReference type="PROSITE" id="PS51194"/>
    </source>
</evidence>
<dbReference type="InterPro" id="IPR003029">
    <property type="entry name" value="S1_domain"/>
</dbReference>
<organism evidence="16 17">
    <name type="scientific">Segatella copri</name>
    <dbReference type="NCBI Taxonomy" id="165179"/>
    <lineage>
        <taxon>Bacteria</taxon>
        <taxon>Pseudomonadati</taxon>
        <taxon>Bacteroidota</taxon>
        <taxon>Bacteroidia</taxon>
        <taxon>Bacteroidales</taxon>
        <taxon>Prevotellaceae</taxon>
        <taxon>Segatella</taxon>
    </lineage>
</organism>
<name>A0AA90ZWH4_9BACT</name>
<evidence type="ECO:0000259" key="13">
    <source>
        <dbReference type="PROSITE" id="PS51192"/>
    </source>
</evidence>
<accession>A0AA90ZWH4</accession>
<dbReference type="CDD" id="cd00164">
    <property type="entry name" value="S1_like"/>
    <property type="match status" value="1"/>
</dbReference>
<dbReference type="Proteomes" id="UP000421408">
    <property type="component" value="Unassembled WGS sequence"/>
</dbReference>
<dbReference type="PROSITE" id="PS51192">
    <property type="entry name" value="HELICASE_ATP_BIND_1"/>
    <property type="match status" value="1"/>
</dbReference>
<dbReference type="Gene3D" id="2.40.50.140">
    <property type="entry name" value="Nucleic acid-binding proteins"/>
    <property type="match status" value="1"/>
</dbReference>
<evidence type="ECO:0000313" key="17">
    <source>
        <dbReference type="Proteomes" id="UP000421408"/>
    </source>
</evidence>
<sequence length="3044" mass="352153">MAQKITIQKYADIKGLMVYDIVQNAKEKGVILPEDPEYVLDHSQLRQIDPIFAHQNKYKQIIPKSNIGSNESAPKIFTLKKENQLNEEPRVLGKIDLSSLNQRTRPKHRLKKEQNKKNVLSEETIAQLREFGNTHQNERFTGKVQRVMPHGAYVTVEKLSAFLYTKDVTWGYIDDINNFLYEGMEIEVTIIGYEEEKKKLRVGRKQLLDDPLLSQIDQFATGNEIQGIVKKISKSRAYIEIQNGAIVEASIPNGYTYPIGKTISGNIISIDISKHLVEIDITSQLMPKADHGSKQPKEKEQLKLDKNIAIVQFYDSRINNFGKVLTNALGINNEDTSGKLYTFNLNERNWKSEVFPKEDVWIIMNPSTFRGRREAINGDWLAYDKNGLLLALPYRGIFAKIEGQDSKGSYHDHDVICHVVGKILRKPGGKEIVIETFAEYLSNYSNVECSQIIEEFLQDSNLLKQLIALLPELKSYTSDNDTYCNAIKSLAATVENSIFTQKDISILQALPDDFDFSSCLTETIESLEKSSEEHLTEVRHWISAHTSILNALLANPTSLSMNLLYIISLITQNNSIYNDAGKPWNEAYKFLKEKSDSEAFSFLICYFSDKDKAFIEQANLIDELDYETSKKLVTKLLDNPQHHLEFLKLLAGRFIQNDFDIINNYILNGIDVRHIYPQIGEHLNTLIADKEPEVRSFFNLCINNNNQPADIISITASVKDELYVELFALTANPDNLNEIEDFDSIPLWINEQEPSFVSQFLLSCQKSFIDDEDKEAIAETLTSINSEKFRDSIIELSEDDQYKILQLCPETYAKDIVVRYFASTKLFDLFIGEQWKKLKSQIPYVAFDLESDGDTIKEFAFRKDESTKVYQGEEQLNTLLRALKGTEIIVGHRIKAWDLGCILSKKGFESNAFVWDTLEIEILLNPCRYSYALHTGHTAQEDTELVDRLFWNQLYRLSKNVSLCGELKDLLPAKINEILDVLRQPEFSDFFSKDSEEDNFYQVLTDTDEQVVSRIKAINDIDSKRLIIAPKRLWSRIAEYVDMKFVQKQEGIDYMSISKKMLHEKPLDDTFLNAILNRFVTMSKTPVVANLAQYLRLNYLSDNLLEEYVIESSGNVDCADMEFLRENSNLKNYEHIWFVGCEIENRVNQYSLPTHYSPSDFWQNDSSIPMRLGASSYIAVNKEERKLNIFNDVPSEAANVWIERTREGKYVVSYNYDFFSILESLNNGSEGLTIETIPWITDIGNNNSIHLVYSGHGKGFDALQKRVSATSRYRATYWAYQMALLKDIHFNKDHRPIILLLEDSLEIEDVVSYARTLGFYIPDNGSLVRKLELIDHHENGMLVTSKNHFFDIVDWRRDTPYCYVWDNLAVEKHMMMWNGLTNEFNKSFLYDGIKEKGTSVAIGSAKDTYQSILLSIWPVYEYYYHFIKANSIESTMYVLDSFLEEYHFLSAVWGVSSYRVKLLWNKEEDFNDSLNICKTFFTDSSSIYENDSDIEKAKDLIFSILVNPEHDPEKKWSPIQAEIIPHILKRQGNYLVSLPTGGGKSVLFQGPALYNSAYTNKLSIVVTPLKALMQDQVKELGEKGFISNVDYLNGDRSYQEVKNIYRKINGGEIAILYVTPERFRSRAFLNALSSRMANDHGLEYMIFDEAHCISQWGMEFRPEYLNVIKTCKKFKDTYGDDMCISMFSATVTDMIYDQINDVIPVKRLGQENDKKIYNPIRSHIKMDFKLVFHDIPHRLKEIVDYIKEHNIKSQESRMLVFCKTRNQCEEMSLLLADELYKAGILSKELSTQAIGYFHAGMDGDDREETYKRFKDNNDPLYILCATKAFGMGMDIPNIHYIVHLMPPSVMEDYLQEVGRAGRNKKMYIDAGFSESNPIPTLCLFSKDDIKKAKEQLLQSTLSWKNLEEIRVAINSYITKILPIDKTKEYPVVVPNTLWANGQFDHDFTDFKIGQYWLERMGRIKMGYLSPAHINITILDNNSADSNEETLEERIKRLSTSRSATYATAILAELRLIQKKQQNSNIQVSIQELAANLSMPSTKLLDCLVWCEKYKIIRIEQETRCHIAFTRLSEVSYMLGRNSHEVAFHIILNATKSLLQNNGLKLEKNYTLSDIRQFIKDSDTLEEIVKKVTKTDEDGNQSTEKYMTWYNENDKQNNKGLSIAHSYHDDLYKKRLRQVISLLEIIPDVKVQSYIDTKKKCVLQSVIVEKDTWKEFLNDFQADCLKTLEYINKCQSTIIRWSDAIVELGFENKGFVYFESLLRYLNGMAYISTDALLPTGIEIYTTDNSEEVILENVEPDSKDYQDKVAFDEAIEIRNLRLCVMDVLTTKIHSKQEFQELIGSYFSLKNSEDFKTLLSNYYEESDPIWDALRATAIKKAEKQLQDNPEQWAIYNENSNENVNVEAGPGSGKTHVLTLKCAKLIYHQHVNPKSILVLAYNRAVVVELKSRLAKLFASLGLSRSASQLHVYTFHSLAKRVCGDTALSGHEMNEWERILLNTIKKKPNDVRAAMPDLQYVFIDEFQDITQTRLDAMFGLKSIYKNLTFFTIGDKDQSIYGFEKKGSMDPNYYYEQLYKALSPKKMTMSTNYRSYPKILKEASRYLPATSHVPVPCKKNIENEPQSEYVYIYQDSREWSNDFGGYVQWLKEQGITDLAVFFRTNNEVYHGYSLIKALNLPGIRIRIQGASVCELYRMREIYAVLTLLDKDSNKKIKLENNITEYELKKKIAYWMSQRPNWDSFYMDFAFVLILDYLDFASTDEESHTYGDMADSIRETLKEDNPQLYKLYDDKRFQNKRILLDQQLNVVLTTMHKVKGLEFDAVIITPSVTSLPFNPTEDIDESIPLSSKDIEQIEEEKRLLYVAYTRARKYLFVYKGNRERAVENIRRFTSLEDQWGIRERKVGLDNYNIGFNAGYNFNNNKAIAYNVRKNDPVEIRRDKAKTKNGQQFYTYNIIHKGSIVGQLSRRSSIVQRMETENKETLTGFFVSDVFYWTYQDTENSDKRRLSEFQSNPSKFYYRQPELYASKWCSEAHDQGYIFIVNIAGYGK</sequence>
<evidence type="ECO:0000256" key="3">
    <source>
        <dbReference type="ARBA" id="ARBA00022801"/>
    </source>
</evidence>
<dbReference type="InterPro" id="IPR012340">
    <property type="entry name" value="NA-bd_OB-fold"/>
</dbReference>
<dbReference type="GO" id="GO:0005737">
    <property type="term" value="C:cytoplasm"/>
    <property type="evidence" value="ECO:0007669"/>
    <property type="project" value="TreeGrafter"/>
</dbReference>
<dbReference type="CDD" id="cd17920">
    <property type="entry name" value="DEXHc_RecQ"/>
    <property type="match status" value="1"/>
</dbReference>
<comment type="similarity">
    <text evidence="1">Belongs to the helicase family. RecQ subfamily.</text>
</comment>
<dbReference type="GO" id="GO:0006281">
    <property type="term" value="P:DNA repair"/>
    <property type="evidence" value="ECO:0007669"/>
    <property type="project" value="TreeGrafter"/>
</dbReference>
<dbReference type="PANTHER" id="PTHR13710:SF105">
    <property type="entry name" value="ATP-DEPENDENT DNA HELICASE Q1"/>
    <property type="match status" value="1"/>
</dbReference>
<dbReference type="InterPro" id="IPR014017">
    <property type="entry name" value="DNA_helicase_UvrD-like_C"/>
</dbReference>
<dbReference type="InterPro" id="IPR011545">
    <property type="entry name" value="DEAD/DEAH_box_helicase_dom"/>
</dbReference>